<dbReference type="Pfam" id="PF08885">
    <property type="entry name" value="GSCFA"/>
    <property type="match status" value="1"/>
</dbReference>
<dbReference type="AlphaFoldDB" id="A0A1A6BA50"/>
<dbReference type="Proteomes" id="UP000093757">
    <property type="component" value="Unassembled WGS sequence"/>
</dbReference>
<keyword evidence="5" id="KW-1185">Reference proteome</keyword>
<protein>
    <recommendedName>
        <fullName evidence="1">GSCFA domain-containing protein</fullName>
    </recommendedName>
</protein>
<dbReference type="InterPro" id="IPR014982">
    <property type="entry name" value="GSCFA"/>
</dbReference>
<feature type="domain" description="GSCFA" evidence="1">
    <location>
        <begin position="29"/>
        <end position="256"/>
    </location>
</feature>
<organism evidence="2 4">
    <name type="scientific">Mycobacterium gordonae</name>
    <dbReference type="NCBI Taxonomy" id="1778"/>
    <lineage>
        <taxon>Bacteria</taxon>
        <taxon>Bacillati</taxon>
        <taxon>Actinomycetota</taxon>
        <taxon>Actinomycetes</taxon>
        <taxon>Mycobacteriales</taxon>
        <taxon>Mycobacteriaceae</taxon>
        <taxon>Mycobacterium</taxon>
    </lineage>
</organism>
<reference evidence="2 4" key="2">
    <citation type="submission" date="2016-06" db="EMBL/GenBank/DDBJ databases">
        <authorList>
            <person name="Kjaerup R.B."/>
            <person name="Dalgaard T.S."/>
            <person name="Juul-Madsen H.R."/>
        </authorList>
    </citation>
    <scope>NUCLEOTIDE SEQUENCE [LARGE SCALE GENOMIC DNA]</scope>
    <source>
        <strain evidence="2 4">1245752.6</strain>
    </source>
</reference>
<comment type="caution">
    <text evidence="2">The sequence shown here is derived from an EMBL/GenBank/DDBJ whole genome shotgun (WGS) entry which is preliminary data.</text>
</comment>
<name>A0A1A6BA50_MYCGO</name>
<evidence type="ECO:0000313" key="2">
    <source>
        <dbReference type="EMBL" id="OBR99199.1"/>
    </source>
</evidence>
<evidence type="ECO:0000259" key="1">
    <source>
        <dbReference type="Pfam" id="PF08885"/>
    </source>
</evidence>
<evidence type="ECO:0000313" key="3">
    <source>
        <dbReference type="EMBL" id="ORV86459.1"/>
    </source>
</evidence>
<sequence>MPFLERAGFEYLRIERRNPAFLNVRPENLGYENFSAAYGNIYTPRQLLQLLRRCRGSFRPAEDRWHTDAGVIDPFRPGLRYHALTDREFDLLGAQHLCAVRRVFEEAKVFIFTLGLTEAWVSRLDGAVFPACPGTIAGTFDEALHGFVNFSVEEVTSDLDAFVTELRTLNRGVRIILTVSPVPLVATATGKHVLPSSTYSKAVLRVCAEEIVRRHAFVYYFPAFEIVTGPQAPDAYLEADRRSVTQEAIATVMTAFLAACEAPEDACIVNAPREDGDSARRLSQMLSHVECEEGMADIPTRPVGDVTEETIRNLYSELLARSPGERELKDWTGAARGMSVIDLVKLFVSSDEFKRRLKEIPA</sequence>
<dbReference type="EMBL" id="LQOY01000081">
    <property type="protein sequence ID" value="ORV86459.1"/>
    <property type="molecule type" value="Genomic_DNA"/>
</dbReference>
<accession>A0A1A6BA50</accession>
<dbReference type="EMBL" id="MAEM01000464">
    <property type="protein sequence ID" value="OBR99199.1"/>
    <property type="molecule type" value="Genomic_DNA"/>
</dbReference>
<evidence type="ECO:0000313" key="4">
    <source>
        <dbReference type="Proteomes" id="UP000093757"/>
    </source>
</evidence>
<dbReference type="Proteomes" id="UP000193928">
    <property type="component" value="Unassembled WGS sequence"/>
</dbReference>
<proteinExistence type="predicted"/>
<reference evidence="3 5" key="1">
    <citation type="submission" date="2016-01" db="EMBL/GenBank/DDBJ databases">
        <title>The new phylogeny of the genus Mycobacterium.</title>
        <authorList>
            <person name="Tarcisio F."/>
            <person name="Conor M."/>
            <person name="Antonella G."/>
            <person name="Elisabetta G."/>
            <person name="Giulia F.S."/>
            <person name="Sara T."/>
            <person name="Anna F."/>
            <person name="Clotilde B."/>
            <person name="Roberto B."/>
            <person name="Veronica D.S."/>
            <person name="Fabio R."/>
            <person name="Monica P."/>
            <person name="Olivier J."/>
            <person name="Enrico T."/>
            <person name="Nicola S."/>
        </authorList>
    </citation>
    <scope>NUCLEOTIDE SEQUENCE [LARGE SCALE GENOMIC DNA]</scope>
    <source>
        <strain evidence="3 5">DSM 44160</strain>
    </source>
</reference>
<gene>
    <name evidence="2" type="ORF">A9W98_31510</name>
    <name evidence="3" type="ORF">AWC08_24470</name>
</gene>
<evidence type="ECO:0000313" key="5">
    <source>
        <dbReference type="Proteomes" id="UP000193928"/>
    </source>
</evidence>